<accession>A0A8J7GXA4</accession>
<dbReference type="Proteomes" id="UP000622552">
    <property type="component" value="Unassembled WGS sequence"/>
</dbReference>
<dbReference type="InterPro" id="IPR036259">
    <property type="entry name" value="MFS_trans_sf"/>
</dbReference>
<proteinExistence type="predicted"/>
<dbReference type="PANTHER" id="PTHR23513:SF11">
    <property type="entry name" value="STAPHYLOFERRIN A TRANSPORTER"/>
    <property type="match status" value="1"/>
</dbReference>
<keyword evidence="4 6" id="KW-1133">Transmembrane helix</keyword>
<reference evidence="7" key="1">
    <citation type="submission" date="2020-11" db="EMBL/GenBank/DDBJ databases">
        <title>Sequencing the genomes of 1000 actinobacteria strains.</title>
        <authorList>
            <person name="Klenk H.-P."/>
        </authorList>
    </citation>
    <scope>NUCLEOTIDE SEQUENCE</scope>
    <source>
        <strain evidence="7">DSM 45356</strain>
    </source>
</reference>
<comment type="subcellular location">
    <subcellularLocation>
        <location evidence="1">Cell membrane</location>
        <topology evidence="1">Multi-pass membrane protein</topology>
    </subcellularLocation>
</comment>
<feature type="transmembrane region" description="Helical" evidence="6">
    <location>
        <begin position="300"/>
        <end position="317"/>
    </location>
</feature>
<evidence type="ECO:0000256" key="2">
    <source>
        <dbReference type="ARBA" id="ARBA00022475"/>
    </source>
</evidence>
<evidence type="ECO:0000256" key="3">
    <source>
        <dbReference type="ARBA" id="ARBA00022692"/>
    </source>
</evidence>
<feature type="transmembrane region" description="Helical" evidence="6">
    <location>
        <begin position="271"/>
        <end position="288"/>
    </location>
</feature>
<feature type="transmembrane region" description="Helical" evidence="6">
    <location>
        <begin position="183"/>
        <end position="203"/>
    </location>
</feature>
<evidence type="ECO:0000313" key="7">
    <source>
        <dbReference type="EMBL" id="MBG6140744.1"/>
    </source>
</evidence>
<keyword evidence="5 6" id="KW-0472">Membrane</keyword>
<dbReference type="SUPFAM" id="SSF103473">
    <property type="entry name" value="MFS general substrate transporter"/>
    <property type="match status" value="1"/>
</dbReference>
<dbReference type="PANTHER" id="PTHR23513">
    <property type="entry name" value="INTEGRAL MEMBRANE EFFLUX PROTEIN-RELATED"/>
    <property type="match status" value="1"/>
</dbReference>
<sequence length="433" mass="44977">MSDQPRSPATESEVPARRATYRQVFAEAEFRGIFSAAALSWFGDYVARAAITALVFQLTHSPLTSAAAFALSYLPWLAGGPVLAALADRYPYRRVMIICDLARMVLVGVVALPQTPIWLIFVLLFATAMLSPPFEAARSALMPQVLSGERYVLAIGVQSSSLQAFQILGYVTGGLLASINANIALGLNAATFGCSAILLGLMVRRRPSATAQGTPRHILRETGEGISIVFGRPVLRAIALVVLAGLTFIAVPEGLAAGWAAVLNPDGRSQGLIMAAAPVGLALGGIVLPRAMSSETRRRALRPLVILAPLALVPALLDPPLPVVLGMVALAGFMFGGFNPLANALFVQSLPASHRARAFGVMAAGMQLTQGAALLVAGSLTQIARVPYVIGAWCAGGALLMVVASAAWPAPDVIDAAIAETKASNDAAAKLAG</sequence>
<dbReference type="EMBL" id="JADOUF010000001">
    <property type="protein sequence ID" value="MBG6140744.1"/>
    <property type="molecule type" value="Genomic_DNA"/>
</dbReference>
<feature type="transmembrane region" description="Helical" evidence="6">
    <location>
        <begin position="358"/>
        <end position="380"/>
    </location>
</feature>
<evidence type="ECO:0000313" key="8">
    <source>
        <dbReference type="Proteomes" id="UP000622552"/>
    </source>
</evidence>
<evidence type="ECO:0000256" key="5">
    <source>
        <dbReference type="ARBA" id="ARBA00023136"/>
    </source>
</evidence>
<dbReference type="RefSeq" id="WP_197007262.1">
    <property type="nucleotide sequence ID" value="NZ_BONS01000019.1"/>
</dbReference>
<evidence type="ECO:0000256" key="1">
    <source>
        <dbReference type="ARBA" id="ARBA00004651"/>
    </source>
</evidence>
<organism evidence="7 8">
    <name type="scientific">Longispora fulva</name>
    <dbReference type="NCBI Taxonomy" id="619741"/>
    <lineage>
        <taxon>Bacteria</taxon>
        <taxon>Bacillati</taxon>
        <taxon>Actinomycetota</taxon>
        <taxon>Actinomycetes</taxon>
        <taxon>Micromonosporales</taxon>
        <taxon>Micromonosporaceae</taxon>
        <taxon>Longispora</taxon>
    </lineage>
</organism>
<protein>
    <submittedName>
        <fullName evidence="7">MFS family permease</fullName>
    </submittedName>
</protein>
<gene>
    <name evidence="7" type="ORF">IW245_006938</name>
</gene>
<feature type="transmembrane region" description="Helical" evidence="6">
    <location>
        <begin position="386"/>
        <end position="408"/>
    </location>
</feature>
<keyword evidence="3 6" id="KW-0812">Transmembrane</keyword>
<keyword evidence="8" id="KW-1185">Reference proteome</keyword>
<name>A0A8J7GXA4_9ACTN</name>
<evidence type="ECO:0000256" key="4">
    <source>
        <dbReference type="ARBA" id="ARBA00022989"/>
    </source>
</evidence>
<dbReference type="CDD" id="cd06173">
    <property type="entry name" value="MFS_MefA_like"/>
    <property type="match status" value="1"/>
</dbReference>
<feature type="transmembrane region" description="Helical" evidence="6">
    <location>
        <begin position="104"/>
        <end position="130"/>
    </location>
</feature>
<evidence type="ECO:0000256" key="6">
    <source>
        <dbReference type="SAM" id="Phobius"/>
    </source>
</evidence>
<dbReference type="InterPro" id="IPR011701">
    <property type="entry name" value="MFS"/>
</dbReference>
<dbReference type="Gene3D" id="1.20.1250.20">
    <property type="entry name" value="MFS general substrate transporter like domains"/>
    <property type="match status" value="1"/>
</dbReference>
<feature type="transmembrane region" description="Helical" evidence="6">
    <location>
        <begin position="33"/>
        <end position="56"/>
    </location>
</feature>
<comment type="caution">
    <text evidence="7">The sequence shown here is derived from an EMBL/GenBank/DDBJ whole genome shotgun (WGS) entry which is preliminary data.</text>
</comment>
<keyword evidence="2" id="KW-1003">Cell membrane</keyword>
<dbReference type="Pfam" id="PF07690">
    <property type="entry name" value="MFS_1"/>
    <property type="match status" value="2"/>
</dbReference>
<feature type="transmembrane region" description="Helical" evidence="6">
    <location>
        <begin position="234"/>
        <end position="251"/>
    </location>
</feature>
<dbReference type="GO" id="GO:0022857">
    <property type="term" value="F:transmembrane transporter activity"/>
    <property type="evidence" value="ECO:0007669"/>
    <property type="project" value="InterPro"/>
</dbReference>
<dbReference type="AlphaFoldDB" id="A0A8J7GXA4"/>
<dbReference type="GO" id="GO:0005886">
    <property type="term" value="C:plasma membrane"/>
    <property type="evidence" value="ECO:0007669"/>
    <property type="project" value="UniProtKB-SubCell"/>
</dbReference>
<feature type="transmembrane region" description="Helical" evidence="6">
    <location>
        <begin position="63"/>
        <end position="84"/>
    </location>
</feature>